<evidence type="ECO:0000313" key="2">
    <source>
        <dbReference type="EMBL" id="KAK7319301.1"/>
    </source>
</evidence>
<dbReference type="AlphaFoldDB" id="A0AAN9KMQ1"/>
<gene>
    <name evidence="2" type="ORF">RJT34_04020</name>
</gene>
<sequence>MSIPELVSVLRSAYEMHEFDRVKYELVTRDTDLKALVGSLKEESQLYRIAKIAVEIKLKEKEEGKRPKRVKKDVDSAAFAEVKIKNTRIAKAMKHYLDTIEYFRAENNKLACENMDLEESSDSLELTTAMNEVWGPTAFERNGDTRYSPPSRGKKDVRRDSGTEVTDLAHRGSCGDVDRGSVEWLRNRRHGRKGGGERHCIEDKTIHNLIFPILIHSHPSILFHLWSLSLFTHSLTATTIPSSLSPRVC</sequence>
<feature type="region of interest" description="Disordered" evidence="1">
    <location>
        <begin position="138"/>
        <end position="172"/>
    </location>
</feature>
<accession>A0AAN9KMQ1</accession>
<feature type="compositionally biased region" description="Basic and acidic residues" evidence="1">
    <location>
        <begin position="153"/>
        <end position="170"/>
    </location>
</feature>
<evidence type="ECO:0000313" key="3">
    <source>
        <dbReference type="Proteomes" id="UP001359559"/>
    </source>
</evidence>
<keyword evidence="3" id="KW-1185">Reference proteome</keyword>
<reference evidence="2 3" key="1">
    <citation type="submission" date="2024-01" db="EMBL/GenBank/DDBJ databases">
        <title>The genomes of 5 underutilized Papilionoideae crops provide insights into root nodulation and disease resistance.</title>
        <authorList>
            <person name="Yuan L."/>
        </authorList>
    </citation>
    <scope>NUCLEOTIDE SEQUENCE [LARGE SCALE GENOMIC DNA]</scope>
    <source>
        <strain evidence="2">LY-2023</strain>
        <tissue evidence="2">Leaf</tissue>
    </source>
</reference>
<dbReference type="EMBL" id="JAYKXN010000001">
    <property type="protein sequence ID" value="KAK7319301.1"/>
    <property type="molecule type" value="Genomic_DNA"/>
</dbReference>
<protein>
    <submittedName>
        <fullName evidence="2">Uncharacterized protein</fullName>
    </submittedName>
</protein>
<dbReference type="Proteomes" id="UP001359559">
    <property type="component" value="Unassembled WGS sequence"/>
</dbReference>
<organism evidence="2 3">
    <name type="scientific">Clitoria ternatea</name>
    <name type="common">Butterfly pea</name>
    <dbReference type="NCBI Taxonomy" id="43366"/>
    <lineage>
        <taxon>Eukaryota</taxon>
        <taxon>Viridiplantae</taxon>
        <taxon>Streptophyta</taxon>
        <taxon>Embryophyta</taxon>
        <taxon>Tracheophyta</taxon>
        <taxon>Spermatophyta</taxon>
        <taxon>Magnoliopsida</taxon>
        <taxon>eudicotyledons</taxon>
        <taxon>Gunneridae</taxon>
        <taxon>Pentapetalae</taxon>
        <taxon>rosids</taxon>
        <taxon>fabids</taxon>
        <taxon>Fabales</taxon>
        <taxon>Fabaceae</taxon>
        <taxon>Papilionoideae</taxon>
        <taxon>50 kb inversion clade</taxon>
        <taxon>NPAAA clade</taxon>
        <taxon>indigoferoid/millettioid clade</taxon>
        <taxon>Phaseoleae</taxon>
        <taxon>Clitoria</taxon>
    </lineage>
</organism>
<name>A0AAN9KMQ1_CLITE</name>
<proteinExistence type="predicted"/>
<comment type="caution">
    <text evidence="2">The sequence shown here is derived from an EMBL/GenBank/DDBJ whole genome shotgun (WGS) entry which is preliminary data.</text>
</comment>
<evidence type="ECO:0000256" key="1">
    <source>
        <dbReference type="SAM" id="MobiDB-lite"/>
    </source>
</evidence>